<dbReference type="AlphaFoldDB" id="A0A397W5S7"/>
<reference evidence="1 2" key="1">
    <citation type="submission" date="2018-06" db="EMBL/GenBank/DDBJ databases">
        <title>Comparative genomics reveals the genomic features of Rhizophagus irregularis, R. cerebriforme, R. diaphanum and Gigaspora rosea, and their symbiotic lifestyle signature.</title>
        <authorList>
            <person name="Morin E."/>
            <person name="San Clemente H."/>
            <person name="Chen E.C.H."/>
            <person name="De La Providencia I."/>
            <person name="Hainaut M."/>
            <person name="Kuo A."/>
            <person name="Kohler A."/>
            <person name="Murat C."/>
            <person name="Tang N."/>
            <person name="Roy S."/>
            <person name="Loubradou J."/>
            <person name="Henrissat B."/>
            <person name="Grigoriev I.V."/>
            <person name="Corradi N."/>
            <person name="Roux C."/>
            <person name="Martin F.M."/>
        </authorList>
    </citation>
    <scope>NUCLEOTIDE SEQUENCE [LARGE SCALE GENOMIC DNA]</scope>
    <source>
        <strain evidence="1 2">DAOM 194757</strain>
    </source>
</reference>
<gene>
    <name evidence="1" type="ORF">C2G38_2137198</name>
</gene>
<dbReference type="EMBL" id="QKWP01000058">
    <property type="protein sequence ID" value="RIB28679.1"/>
    <property type="molecule type" value="Genomic_DNA"/>
</dbReference>
<keyword evidence="2" id="KW-1185">Reference proteome</keyword>
<organism evidence="1 2">
    <name type="scientific">Gigaspora rosea</name>
    <dbReference type="NCBI Taxonomy" id="44941"/>
    <lineage>
        <taxon>Eukaryota</taxon>
        <taxon>Fungi</taxon>
        <taxon>Fungi incertae sedis</taxon>
        <taxon>Mucoromycota</taxon>
        <taxon>Glomeromycotina</taxon>
        <taxon>Glomeromycetes</taxon>
        <taxon>Diversisporales</taxon>
        <taxon>Gigasporaceae</taxon>
        <taxon>Gigaspora</taxon>
    </lineage>
</organism>
<evidence type="ECO:0000313" key="1">
    <source>
        <dbReference type="EMBL" id="RIB28679.1"/>
    </source>
</evidence>
<dbReference type="Proteomes" id="UP000266673">
    <property type="component" value="Unassembled WGS sequence"/>
</dbReference>
<accession>A0A397W5S7</accession>
<protein>
    <submittedName>
        <fullName evidence="1">Uncharacterized protein</fullName>
    </submittedName>
</protein>
<proteinExistence type="predicted"/>
<comment type="caution">
    <text evidence="1">The sequence shown here is derived from an EMBL/GenBank/DDBJ whole genome shotgun (WGS) entry which is preliminary data.</text>
</comment>
<sequence length="174" mass="20047">MMRMIQHIPIETGYSGYYQDPSRLSVPGYISSRRGSDSGIVPDDADNIAQIVCSPNMKHVAVTFKFKPDEKSVVEQQDRRDPKNSVYDENDGKISKVSLFLVNETKELMKESEIMGHKINDPKPKIWAVSDENYIIFKSNNYFHYYNFEIFDAEGKRKDLLFPNPNILANNLAF</sequence>
<evidence type="ECO:0000313" key="2">
    <source>
        <dbReference type="Proteomes" id="UP000266673"/>
    </source>
</evidence>
<name>A0A397W5S7_9GLOM</name>
<feature type="non-terminal residue" evidence="1">
    <location>
        <position position="174"/>
    </location>
</feature>